<accession>A0A5N5NQF1</accession>
<feature type="region of interest" description="Disordered" evidence="1">
    <location>
        <begin position="14"/>
        <end position="34"/>
    </location>
</feature>
<dbReference type="AlphaFoldDB" id="A0A5N5NQF1"/>
<dbReference type="EMBL" id="VDCV01000002">
    <property type="protein sequence ID" value="KAB5569429.1"/>
    <property type="molecule type" value="Genomic_DNA"/>
</dbReference>
<dbReference type="Proteomes" id="UP000326939">
    <property type="component" value="Chromosome 2"/>
</dbReference>
<dbReference type="PANTHER" id="PTHR35686">
    <property type="entry name" value="KINETOCHORE PROTEIN"/>
    <property type="match status" value="1"/>
</dbReference>
<dbReference type="PANTHER" id="PTHR35686:SF1">
    <property type="entry name" value="KINETOCHORE PROTEIN"/>
    <property type="match status" value="1"/>
</dbReference>
<gene>
    <name evidence="2" type="ORF">DKX38_003222</name>
</gene>
<protein>
    <submittedName>
        <fullName evidence="2">Uncharacterized protein</fullName>
    </submittedName>
</protein>
<comment type="caution">
    <text evidence="2">The sequence shown here is derived from an EMBL/GenBank/DDBJ whole genome shotgun (WGS) entry which is preliminary data.</text>
</comment>
<evidence type="ECO:0000256" key="1">
    <source>
        <dbReference type="SAM" id="MobiDB-lite"/>
    </source>
</evidence>
<proteinExistence type="predicted"/>
<keyword evidence="3" id="KW-1185">Reference proteome</keyword>
<evidence type="ECO:0000313" key="3">
    <source>
        <dbReference type="Proteomes" id="UP000326939"/>
    </source>
</evidence>
<name>A0A5N5NQF1_9ROSI</name>
<evidence type="ECO:0000313" key="2">
    <source>
        <dbReference type="EMBL" id="KAB5569429.1"/>
    </source>
</evidence>
<reference evidence="3" key="1">
    <citation type="journal article" date="2019" name="Gigascience">
        <title>De novo genome assembly of the endangered Acer yangbiense, a plant species with extremely small populations endemic to Yunnan Province, China.</title>
        <authorList>
            <person name="Yang J."/>
            <person name="Wariss H.M."/>
            <person name="Tao L."/>
            <person name="Zhang R."/>
            <person name="Yun Q."/>
            <person name="Hollingsworth P."/>
            <person name="Dao Z."/>
            <person name="Luo G."/>
            <person name="Guo H."/>
            <person name="Ma Y."/>
            <person name="Sun W."/>
        </authorList>
    </citation>
    <scope>NUCLEOTIDE SEQUENCE [LARGE SCALE GENOMIC DNA]</scope>
    <source>
        <strain evidence="3">cv. br00</strain>
    </source>
</reference>
<sequence>MARGRLLLLQGSDEGWTTGKSDSDHSISDEEDLDGDLRENCVSLAGNTLKEEAWELQSRLDMLRGMNAQSCGNRIRNLASEKKTNVNVDELEMPDFPNDDTFFFSPRKGSAHESKDELDSDDEDKYALLEYSIMSNETKFDKGNDIRGFGREKQAEACTWSLVNEEAETLINLNENALSSHSAHSKGTKSRKGILSFEPQVPSWPAGIRGKAKPKFAFHFQSVKDGLYQPYISKDTNPITFKVDDGPERSETIENKNQENLSPASHEEFCGENVNLSEIKPVEDEALSHGFVDHSMAELLDGLQDKNIQPRGNPKWYSRTKSRRGHIVMKRSMSLLGDRIIDDEDQPELMASGSSSDDETDHQNINLAGLEMKKQTITDRFQEALAATSVSDEGVIFAAAEPSGIGLFRKLQQVMQTEKERDTEFLKKLQMGASPNSEPCSIVVKILSRYFDAKLIVCQCTFGDPVILLLEVLVLGSNFSSAHCVSFNLMQLKHYVLLASNLNPSLLACLCLCKMKTKGACLFLQDSQSPESSKTFVDRRRIRTVIFSPRVCSNVDLDLGNLICIHPPWKEVQVIGTDEFVILTTYFSHVSA</sequence>
<organism evidence="2 3">
    <name type="scientific">Salix brachista</name>
    <dbReference type="NCBI Taxonomy" id="2182728"/>
    <lineage>
        <taxon>Eukaryota</taxon>
        <taxon>Viridiplantae</taxon>
        <taxon>Streptophyta</taxon>
        <taxon>Embryophyta</taxon>
        <taxon>Tracheophyta</taxon>
        <taxon>Spermatophyta</taxon>
        <taxon>Magnoliopsida</taxon>
        <taxon>eudicotyledons</taxon>
        <taxon>Gunneridae</taxon>
        <taxon>Pentapetalae</taxon>
        <taxon>rosids</taxon>
        <taxon>fabids</taxon>
        <taxon>Malpighiales</taxon>
        <taxon>Salicaceae</taxon>
        <taxon>Saliceae</taxon>
        <taxon>Salix</taxon>
    </lineage>
</organism>